<reference evidence="2" key="1">
    <citation type="journal article" date="2023" name="Science">
        <title>Genome structures resolve the early diversification of teleost fishes.</title>
        <authorList>
            <person name="Parey E."/>
            <person name="Louis A."/>
            <person name="Montfort J."/>
            <person name="Bouchez O."/>
            <person name="Roques C."/>
            <person name="Iampietro C."/>
            <person name="Lluch J."/>
            <person name="Castinel A."/>
            <person name="Donnadieu C."/>
            <person name="Desvignes T."/>
            <person name="Floi Bucao C."/>
            <person name="Jouanno E."/>
            <person name="Wen M."/>
            <person name="Mejri S."/>
            <person name="Dirks R."/>
            <person name="Jansen H."/>
            <person name="Henkel C."/>
            <person name="Chen W.J."/>
            <person name="Zahm M."/>
            <person name="Cabau C."/>
            <person name="Klopp C."/>
            <person name="Thompson A.W."/>
            <person name="Robinson-Rechavi M."/>
            <person name="Braasch I."/>
            <person name="Lecointre G."/>
            <person name="Bobe J."/>
            <person name="Postlethwait J.H."/>
            <person name="Berthelot C."/>
            <person name="Roest Crollius H."/>
            <person name="Guiguen Y."/>
        </authorList>
    </citation>
    <scope>NUCLEOTIDE SEQUENCE</scope>
    <source>
        <strain evidence="2">NC1722</strain>
    </source>
</reference>
<evidence type="ECO:0008006" key="4">
    <source>
        <dbReference type="Google" id="ProtNLM"/>
    </source>
</evidence>
<dbReference type="Gene3D" id="1.20.5.340">
    <property type="match status" value="1"/>
</dbReference>
<dbReference type="InterPro" id="IPR004244">
    <property type="entry name" value="Transposase_22"/>
</dbReference>
<protein>
    <recommendedName>
        <fullName evidence="4">Transposase</fullName>
    </recommendedName>
</protein>
<proteinExistence type="predicted"/>
<dbReference type="AlphaFoldDB" id="A0AAD7R255"/>
<comment type="caution">
    <text evidence="2">The sequence shown here is derived from an EMBL/GenBank/DDBJ whole genome shotgun (WGS) entry which is preliminary data.</text>
</comment>
<gene>
    <name evidence="2" type="ORF">AAFF_G00040270</name>
</gene>
<accession>A0AAD7R255</accession>
<evidence type="ECO:0000313" key="3">
    <source>
        <dbReference type="Proteomes" id="UP001221898"/>
    </source>
</evidence>
<name>A0AAD7R255_9TELE</name>
<evidence type="ECO:0000256" key="1">
    <source>
        <dbReference type="SAM" id="Coils"/>
    </source>
</evidence>
<dbReference type="EMBL" id="JAINUG010001207">
    <property type="protein sequence ID" value="KAJ8358051.1"/>
    <property type="molecule type" value="Genomic_DNA"/>
</dbReference>
<organism evidence="2 3">
    <name type="scientific">Aldrovandia affinis</name>
    <dbReference type="NCBI Taxonomy" id="143900"/>
    <lineage>
        <taxon>Eukaryota</taxon>
        <taxon>Metazoa</taxon>
        <taxon>Chordata</taxon>
        <taxon>Craniata</taxon>
        <taxon>Vertebrata</taxon>
        <taxon>Euteleostomi</taxon>
        <taxon>Actinopterygii</taxon>
        <taxon>Neopterygii</taxon>
        <taxon>Teleostei</taxon>
        <taxon>Notacanthiformes</taxon>
        <taxon>Halosauridae</taxon>
        <taxon>Aldrovandia</taxon>
    </lineage>
</organism>
<feature type="coiled-coil region" evidence="1">
    <location>
        <begin position="61"/>
        <end position="88"/>
    </location>
</feature>
<evidence type="ECO:0000313" key="2">
    <source>
        <dbReference type="EMBL" id="KAJ8358051.1"/>
    </source>
</evidence>
<sequence>MSRRREEQGSPLTMEAISDLLDKKLATHSQTITTELHRSFAVIETKLDTLQSTVSTNSLKITELESTINNHDQRLEALESTLASKNTQLAAQVLDLQSRSRRNTIRVLGLPEGVEGAQPVAFFGRMLEEMFRDVLGGVPEIERAHRSLGPKPAPHQRPRPVLIRLLRFQEKDRIIREARAKRGQLRYGSHPVLIFEDYPPEIVEQRKKYSEVMATLYKLGCKPALHFPARLTVRLNGVEGSPLVDREVKDLCPPPIHWPSRLHGNVGAQMAALQTACLVDGTN</sequence>
<keyword evidence="3" id="KW-1185">Reference proteome</keyword>
<dbReference type="Gene3D" id="3.30.70.1820">
    <property type="entry name" value="L1 transposable element, RRM domain"/>
    <property type="match status" value="1"/>
</dbReference>
<keyword evidence="1" id="KW-0175">Coiled coil</keyword>
<dbReference type="PANTHER" id="PTHR11505">
    <property type="entry name" value="L1 TRANSPOSABLE ELEMENT-RELATED"/>
    <property type="match status" value="1"/>
</dbReference>
<dbReference type="Proteomes" id="UP001221898">
    <property type="component" value="Unassembled WGS sequence"/>
</dbReference>